<name>A0ABN2D459_9ACTN</name>
<feature type="domain" description="Bacterial bifunctional deaminase-reductase C-terminal" evidence="2">
    <location>
        <begin position="30"/>
        <end position="196"/>
    </location>
</feature>
<reference evidence="3 4" key="1">
    <citation type="journal article" date="2019" name="Int. J. Syst. Evol. Microbiol.">
        <title>The Global Catalogue of Microorganisms (GCM) 10K type strain sequencing project: providing services to taxonomists for standard genome sequencing and annotation.</title>
        <authorList>
            <consortium name="The Broad Institute Genomics Platform"/>
            <consortium name="The Broad Institute Genome Sequencing Center for Infectious Disease"/>
            <person name="Wu L."/>
            <person name="Ma J."/>
        </authorList>
    </citation>
    <scope>NUCLEOTIDE SEQUENCE [LARGE SCALE GENOMIC DNA]</scope>
    <source>
        <strain evidence="3 4">JCM 15572</strain>
    </source>
</reference>
<keyword evidence="4" id="KW-1185">Reference proteome</keyword>
<dbReference type="PANTHER" id="PTHR38011">
    <property type="entry name" value="DIHYDROFOLATE REDUCTASE FAMILY PROTEIN (AFU_ORTHOLOGUE AFUA_8G06820)"/>
    <property type="match status" value="1"/>
</dbReference>
<accession>A0ABN2D459</accession>
<evidence type="ECO:0000313" key="3">
    <source>
        <dbReference type="EMBL" id="GAA1567867.1"/>
    </source>
</evidence>
<organism evidence="3 4">
    <name type="scientific">Kribbella hippodromi</name>
    <dbReference type="NCBI Taxonomy" id="434347"/>
    <lineage>
        <taxon>Bacteria</taxon>
        <taxon>Bacillati</taxon>
        <taxon>Actinomycetota</taxon>
        <taxon>Actinomycetes</taxon>
        <taxon>Propionibacteriales</taxon>
        <taxon>Kribbellaceae</taxon>
        <taxon>Kribbella</taxon>
    </lineage>
</organism>
<dbReference type="InterPro" id="IPR002734">
    <property type="entry name" value="RibDG_C"/>
</dbReference>
<sequence>MSNQADSSSTAGSSPSHQADSSTAGTAPARKVVAAYFLSLDGVAEAPDKFLTSWDDETDASGADLIATQDTVILGRRTYDDWSGFWPTSDIQPFADFVNAAPKYVATSTPLTGSWANSYPIEGDLTTFVRTLKTQPGGDIGIHGSISITQSLLAANLVDELRLVIAPTIVGTGRRLLDTLAPTHLQPTPATTTPSGNLLITYRVLH</sequence>
<dbReference type="Gene3D" id="3.40.430.10">
    <property type="entry name" value="Dihydrofolate Reductase, subunit A"/>
    <property type="match status" value="1"/>
</dbReference>
<dbReference type="SUPFAM" id="SSF53597">
    <property type="entry name" value="Dihydrofolate reductase-like"/>
    <property type="match status" value="1"/>
</dbReference>
<dbReference type="Proteomes" id="UP001501705">
    <property type="component" value="Unassembled WGS sequence"/>
</dbReference>
<gene>
    <name evidence="3" type="ORF">GCM10009804_25500</name>
</gene>
<evidence type="ECO:0000313" key="4">
    <source>
        <dbReference type="Proteomes" id="UP001501705"/>
    </source>
</evidence>
<dbReference type="PANTHER" id="PTHR38011:SF2">
    <property type="entry name" value="BIFUNCTIONAL DEAMINASE-REDUCTASE DOMAIN PROTEIN"/>
    <property type="match status" value="1"/>
</dbReference>
<evidence type="ECO:0000256" key="1">
    <source>
        <dbReference type="SAM" id="MobiDB-lite"/>
    </source>
</evidence>
<feature type="region of interest" description="Disordered" evidence="1">
    <location>
        <begin position="1"/>
        <end position="25"/>
    </location>
</feature>
<evidence type="ECO:0000259" key="2">
    <source>
        <dbReference type="Pfam" id="PF01872"/>
    </source>
</evidence>
<comment type="caution">
    <text evidence="3">The sequence shown here is derived from an EMBL/GenBank/DDBJ whole genome shotgun (WGS) entry which is preliminary data.</text>
</comment>
<feature type="compositionally biased region" description="Low complexity" evidence="1">
    <location>
        <begin position="1"/>
        <end position="16"/>
    </location>
</feature>
<dbReference type="Pfam" id="PF01872">
    <property type="entry name" value="RibD_C"/>
    <property type="match status" value="1"/>
</dbReference>
<dbReference type="InterPro" id="IPR024072">
    <property type="entry name" value="DHFR-like_dom_sf"/>
</dbReference>
<dbReference type="InterPro" id="IPR050765">
    <property type="entry name" value="Riboflavin_Biosynth_HTPR"/>
</dbReference>
<dbReference type="EMBL" id="BAAAPH010000007">
    <property type="protein sequence ID" value="GAA1567867.1"/>
    <property type="molecule type" value="Genomic_DNA"/>
</dbReference>
<protein>
    <submittedName>
        <fullName evidence="3">Dihydrofolate reductase family protein</fullName>
    </submittedName>
</protein>
<proteinExistence type="predicted"/>